<comment type="caution">
    <text evidence="1">The sequence shown here is derived from an EMBL/GenBank/DDBJ whole genome shotgun (WGS) entry which is preliminary data.</text>
</comment>
<reference evidence="1" key="1">
    <citation type="submission" date="2021-02" db="EMBL/GenBank/DDBJ databases">
        <authorList>
            <consortium name="DOE Joint Genome Institute"/>
            <person name="Ahrendt S."/>
            <person name="Looney B.P."/>
            <person name="Miyauchi S."/>
            <person name="Morin E."/>
            <person name="Drula E."/>
            <person name="Courty P.E."/>
            <person name="Chicoki N."/>
            <person name="Fauchery L."/>
            <person name="Kohler A."/>
            <person name="Kuo A."/>
            <person name="Labutti K."/>
            <person name="Pangilinan J."/>
            <person name="Lipzen A."/>
            <person name="Riley R."/>
            <person name="Andreopoulos W."/>
            <person name="He G."/>
            <person name="Johnson J."/>
            <person name="Barry K.W."/>
            <person name="Grigoriev I.V."/>
            <person name="Nagy L."/>
            <person name="Hibbett D."/>
            <person name="Henrissat B."/>
            <person name="Matheny P.B."/>
            <person name="Labbe J."/>
            <person name="Martin F."/>
        </authorList>
    </citation>
    <scope>NUCLEOTIDE SEQUENCE</scope>
    <source>
        <strain evidence="1">EC-137</strain>
    </source>
</reference>
<sequence length="147" mass="15938">MDLTDARGEPVFRVSTVAPPGPVGGVTTVSQVTNSGRASTIVGSIEWRSLGHTVFEVGGEERSVNGTTYHWSPYKDCLQLTLGTLDGPQVARSYNRSRSVFGKGHPPYLLVHQAGFADIAEIVLTFVYVRRMDERRKDSQAASGSLV</sequence>
<name>A0ACB8QSQ7_9AGAM</name>
<dbReference type="Proteomes" id="UP000814128">
    <property type="component" value="Unassembled WGS sequence"/>
</dbReference>
<dbReference type="EMBL" id="MU273499">
    <property type="protein sequence ID" value="KAI0034538.1"/>
    <property type="molecule type" value="Genomic_DNA"/>
</dbReference>
<accession>A0ACB8QSQ7</accession>
<gene>
    <name evidence="1" type="ORF">K488DRAFT_83946</name>
</gene>
<evidence type="ECO:0000313" key="2">
    <source>
        <dbReference type="Proteomes" id="UP000814128"/>
    </source>
</evidence>
<reference evidence="1" key="2">
    <citation type="journal article" date="2022" name="New Phytol.">
        <title>Evolutionary transition to the ectomycorrhizal habit in the genomes of a hyperdiverse lineage of mushroom-forming fungi.</title>
        <authorList>
            <person name="Looney B."/>
            <person name="Miyauchi S."/>
            <person name="Morin E."/>
            <person name="Drula E."/>
            <person name="Courty P.E."/>
            <person name="Kohler A."/>
            <person name="Kuo A."/>
            <person name="LaButti K."/>
            <person name="Pangilinan J."/>
            <person name="Lipzen A."/>
            <person name="Riley R."/>
            <person name="Andreopoulos W."/>
            <person name="He G."/>
            <person name="Johnson J."/>
            <person name="Nolan M."/>
            <person name="Tritt A."/>
            <person name="Barry K.W."/>
            <person name="Grigoriev I.V."/>
            <person name="Nagy L.G."/>
            <person name="Hibbett D."/>
            <person name="Henrissat B."/>
            <person name="Matheny P.B."/>
            <person name="Labbe J."/>
            <person name="Martin F.M."/>
        </authorList>
    </citation>
    <scope>NUCLEOTIDE SEQUENCE</scope>
    <source>
        <strain evidence="1">EC-137</strain>
    </source>
</reference>
<protein>
    <submittedName>
        <fullName evidence="1">Uncharacterized protein</fullName>
    </submittedName>
</protein>
<organism evidence="1 2">
    <name type="scientific">Vararia minispora EC-137</name>
    <dbReference type="NCBI Taxonomy" id="1314806"/>
    <lineage>
        <taxon>Eukaryota</taxon>
        <taxon>Fungi</taxon>
        <taxon>Dikarya</taxon>
        <taxon>Basidiomycota</taxon>
        <taxon>Agaricomycotina</taxon>
        <taxon>Agaricomycetes</taxon>
        <taxon>Russulales</taxon>
        <taxon>Lachnocladiaceae</taxon>
        <taxon>Vararia</taxon>
    </lineage>
</organism>
<keyword evidence="2" id="KW-1185">Reference proteome</keyword>
<evidence type="ECO:0000313" key="1">
    <source>
        <dbReference type="EMBL" id="KAI0034538.1"/>
    </source>
</evidence>
<proteinExistence type="predicted"/>